<feature type="region of interest" description="Disordered" evidence="6">
    <location>
        <begin position="310"/>
        <end position="393"/>
    </location>
</feature>
<dbReference type="SUPFAM" id="SSF53474">
    <property type="entry name" value="alpha/beta-Hydrolases"/>
    <property type="match status" value="1"/>
</dbReference>
<dbReference type="Proteomes" id="UP000070133">
    <property type="component" value="Unassembled WGS sequence"/>
</dbReference>
<protein>
    <recommendedName>
        <fullName evidence="7">HMG box domain-containing protein</fullName>
    </recommendedName>
</protein>
<keyword evidence="9" id="KW-1185">Reference proteome</keyword>
<feature type="active site" evidence="5">
    <location>
        <position position="1062"/>
    </location>
</feature>
<feature type="region of interest" description="Disordered" evidence="6">
    <location>
        <begin position="47"/>
        <end position="148"/>
    </location>
</feature>
<dbReference type="STRING" id="321146.A0A139HYJ7"/>
<dbReference type="EMBL" id="LFZN01000002">
    <property type="protein sequence ID" value="KXT07463.1"/>
    <property type="molecule type" value="Genomic_DNA"/>
</dbReference>
<reference evidence="8 9" key="1">
    <citation type="submission" date="2015-07" db="EMBL/GenBank/DDBJ databases">
        <title>Comparative genomics of the Sigatoka disease complex on banana suggests a link between parallel evolutionary changes in Pseudocercospora fijiensis and Pseudocercospora eumusae and increased virulence on the banana host.</title>
        <authorList>
            <person name="Chang T.-C."/>
            <person name="Salvucci A."/>
            <person name="Crous P.W."/>
            <person name="Stergiopoulos I."/>
        </authorList>
    </citation>
    <scope>NUCLEOTIDE SEQUENCE [LARGE SCALE GENOMIC DNA]</scope>
    <source>
        <strain evidence="8 9">CBS 114824</strain>
    </source>
</reference>
<dbReference type="GO" id="GO:0004806">
    <property type="term" value="F:triacylglycerol lipase activity"/>
    <property type="evidence" value="ECO:0007669"/>
    <property type="project" value="TreeGrafter"/>
</dbReference>
<dbReference type="SMART" id="SM00398">
    <property type="entry name" value="HMG"/>
    <property type="match status" value="1"/>
</dbReference>
<evidence type="ECO:0000313" key="8">
    <source>
        <dbReference type="EMBL" id="KXT07463.1"/>
    </source>
</evidence>
<feature type="region of interest" description="Disordered" evidence="6">
    <location>
        <begin position="1"/>
        <end position="20"/>
    </location>
</feature>
<proteinExistence type="predicted"/>
<keyword evidence="3" id="KW-0804">Transcription</keyword>
<dbReference type="InterPro" id="IPR036910">
    <property type="entry name" value="HMG_box_dom_sf"/>
</dbReference>
<dbReference type="PANTHER" id="PTHR23025:SF3">
    <property type="entry name" value="HORMONE-SENSITIVE LIPASE"/>
    <property type="match status" value="1"/>
</dbReference>
<feature type="compositionally biased region" description="Basic and acidic residues" evidence="6">
    <location>
        <begin position="630"/>
        <end position="644"/>
    </location>
</feature>
<feature type="compositionally biased region" description="Low complexity" evidence="6">
    <location>
        <begin position="75"/>
        <end position="99"/>
    </location>
</feature>
<dbReference type="GO" id="GO:0003700">
    <property type="term" value="F:DNA-binding transcription factor activity"/>
    <property type="evidence" value="ECO:0007669"/>
    <property type="project" value="UniProtKB-ARBA"/>
</dbReference>
<feature type="region of interest" description="Disordered" evidence="6">
    <location>
        <begin position="217"/>
        <end position="298"/>
    </location>
</feature>
<feature type="domain" description="HMG box" evidence="7">
    <location>
        <begin position="161"/>
        <end position="229"/>
    </location>
</feature>
<dbReference type="Pfam" id="PF00505">
    <property type="entry name" value="HMG_box"/>
    <property type="match status" value="1"/>
</dbReference>
<dbReference type="InterPro" id="IPR009071">
    <property type="entry name" value="HMG_box_dom"/>
</dbReference>
<feature type="compositionally biased region" description="Low complexity" evidence="6">
    <location>
        <begin position="1396"/>
        <end position="1411"/>
    </location>
</feature>
<dbReference type="GO" id="GO:0019433">
    <property type="term" value="P:triglyceride catabolic process"/>
    <property type="evidence" value="ECO:0007669"/>
    <property type="project" value="TreeGrafter"/>
</dbReference>
<feature type="region of interest" description="Disordered" evidence="6">
    <location>
        <begin position="581"/>
        <end position="650"/>
    </location>
</feature>
<dbReference type="OrthoDB" id="5570009at2759"/>
<evidence type="ECO:0000256" key="1">
    <source>
        <dbReference type="ARBA" id="ARBA00023015"/>
    </source>
</evidence>
<dbReference type="FunFam" id="1.10.30.10:FF:000041">
    <property type="entry name" value="HMG box family protein"/>
    <property type="match status" value="1"/>
</dbReference>
<evidence type="ECO:0000259" key="7">
    <source>
        <dbReference type="PROSITE" id="PS50118"/>
    </source>
</evidence>
<dbReference type="PROSITE" id="PS50118">
    <property type="entry name" value="HMG_BOX_2"/>
    <property type="match status" value="1"/>
</dbReference>
<feature type="compositionally biased region" description="Pro residues" evidence="6">
    <location>
        <begin position="369"/>
        <end position="393"/>
    </location>
</feature>
<name>A0A139HYJ7_9PEZI</name>
<dbReference type="CDD" id="cd01389">
    <property type="entry name" value="HMG-box_ROX1-like"/>
    <property type="match status" value="1"/>
</dbReference>
<feature type="DNA-binding region" description="HMG box" evidence="4">
    <location>
        <begin position="161"/>
        <end position="229"/>
    </location>
</feature>
<organism evidence="8 9">
    <name type="scientific">Pseudocercospora eumusae</name>
    <dbReference type="NCBI Taxonomy" id="321146"/>
    <lineage>
        <taxon>Eukaryota</taxon>
        <taxon>Fungi</taxon>
        <taxon>Dikarya</taxon>
        <taxon>Ascomycota</taxon>
        <taxon>Pezizomycotina</taxon>
        <taxon>Dothideomycetes</taxon>
        <taxon>Dothideomycetidae</taxon>
        <taxon>Mycosphaerellales</taxon>
        <taxon>Mycosphaerellaceae</taxon>
        <taxon>Pseudocercospora</taxon>
    </lineage>
</organism>
<dbReference type="GO" id="GO:0005634">
    <property type="term" value="C:nucleus"/>
    <property type="evidence" value="ECO:0007669"/>
    <property type="project" value="UniProtKB-UniRule"/>
</dbReference>
<dbReference type="Gene3D" id="1.10.30.10">
    <property type="entry name" value="High mobility group box domain"/>
    <property type="match status" value="1"/>
</dbReference>
<gene>
    <name evidence="8" type="ORF">AC578_567</name>
</gene>
<evidence type="ECO:0000256" key="4">
    <source>
        <dbReference type="PROSITE-ProRule" id="PRU00267"/>
    </source>
</evidence>
<feature type="compositionally biased region" description="Polar residues" evidence="6">
    <location>
        <begin position="47"/>
        <end position="66"/>
    </location>
</feature>
<keyword evidence="4" id="KW-0539">Nucleus</keyword>
<dbReference type="GO" id="GO:0006357">
    <property type="term" value="P:regulation of transcription by RNA polymerase II"/>
    <property type="evidence" value="ECO:0007669"/>
    <property type="project" value="UniProtKB-ARBA"/>
</dbReference>
<dbReference type="PANTHER" id="PTHR23025">
    <property type="entry name" value="TRIACYLGLYCEROL LIPASE"/>
    <property type="match status" value="1"/>
</dbReference>
<keyword evidence="1" id="KW-0805">Transcription regulation</keyword>
<dbReference type="Gene3D" id="3.40.50.1820">
    <property type="entry name" value="alpha/beta hydrolase"/>
    <property type="match status" value="1"/>
</dbReference>
<evidence type="ECO:0000313" key="9">
    <source>
        <dbReference type="Proteomes" id="UP000070133"/>
    </source>
</evidence>
<feature type="region of interest" description="Disordered" evidence="6">
    <location>
        <begin position="416"/>
        <end position="435"/>
    </location>
</feature>
<dbReference type="GO" id="GO:0004771">
    <property type="term" value="F:sterol ester esterase activity"/>
    <property type="evidence" value="ECO:0007669"/>
    <property type="project" value="TreeGrafter"/>
</dbReference>
<evidence type="ECO:0000256" key="3">
    <source>
        <dbReference type="ARBA" id="ARBA00023163"/>
    </source>
</evidence>
<feature type="region of interest" description="Disordered" evidence="6">
    <location>
        <begin position="1340"/>
        <end position="1432"/>
    </location>
</feature>
<dbReference type="InterPro" id="IPR033140">
    <property type="entry name" value="Lipase_GDXG_put_SER_AS"/>
</dbReference>
<dbReference type="SUPFAM" id="SSF47095">
    <property type="entry name" value="HMG-box"/>
    <property type="match status" value="1"/>
</dbReference>
<dbReference type="InterPro" id="IPR013094">
    <property type="entry name" value="AB_hydrolase_3"/>
</dbReference>
<dbReference type="GO" id="GO:0005829">
    <property type="term" value="C:cytosol"/>
    <property type="evidence" value="ECO:0007669"/>
    <property type="project" value="TreeGrafter"/>
</dbReference>
<comment type="caution">
    <text evidence="8">The sequence shown here is derived from an EMBL/GenBank/DDBJ whole genome shotgun (WGS) entry which is preliminary data.</text>
</comment>
<dbReference type="PROSITE" id="PS01174">
    <property type="entry name" value="LIPASE_GDXG_SER"/>
    <property type="match status" value="1"/>
</dbReference>
<feature type="region of interest" description="Disordered" evidence="6">
    <location>
        <begin position="1146"/>
        <end position="1165"/>
    </location>
</feature>
<keyword evidence="2 4" id="KW-0238">DNA-binding</keyword>
<evidence type="ECO:0000256" key="2">
    <source>
        <dbReference type="ARBA" id="ARBA00023125"/>
    </source>
</evidence>
<dbReference type="InterPro" id="IPR029058">
    <property type="entry name" value="AB_hydrolase_fold"/>
</dbReference>
<feature type="compositionally biased region" description="Pro residues" evidence="6">
    <location>
        <begin position="416"/>
        <end position="426"/>
    </location>
</feature>
<dbReference type="Pfam" id="PF07859">
    <property type="entry name" value="Abhydrolase_3"/>
    <property type="match status" value="1"/>
</dbReference>
<feature type="compositionally biased region" description="Polar residues" evidence="6">
    <location>
        <begin position="268"/>
        <end position="293"/>
    </location>
</feature>
<sequence>MSAIQHSCLPSLPNPQDRQWLPPIQTQAAHDSGGRIIFTRQLWQRTMPDGSQSDNAVLNKSQAQDTRGSHHITASSSRRTSSSVSSRSQRQSPSPSRSQGESKTPLTPEESPPFRITRKRTAGIVESEDKDLDHAGASSPAHIRSGSGDIHVCICQPDPKIPRPRNAFILYRQHHQASVVGQNPGLANPEISKIIGEQWQNQPPEVKNKWKQLAEEEKLRHQQQYPSYRYQPKRSARRNSLSSEAGGSAVEKPRCQKCGGRSILAPSTPYSINSTANSPASAHTPGSIQTPVSRTLPVLRDLSLQSPAARRMGRQFPNSNMSPGPHGHPDERDDLGPLSPDLKRRRYNGEHPTTMSRSLPPRYAVAAPPGQPGPPVGPGTPFPFAQGPPHPYPPGANAAHVRRESLPGLRGVVSPPGPMAPPPRPGPGYQQHRLSQGHIPHDRSLTLPPLQTGSSSGIAGTVATAGTGKTAKEQIMTLDFWYKVKVLSQVAPPRPVRKSAPRGPFVAIEGDSPDAVKALGSWLTETLSKGDDLKVRQLDGPSVSPQGSKEQIMAQYHRLAAEWLLKTADIVESLSIRTSSPTDSVMVDVSTKSKNREIDEDYEDADDSPKESRTAMTGPDDDSSGNTERSNSDSTEKMDVDARKSSVSSAGKELMASSSAKPVSIVVNYSLYASNFFACHIPIEAHARYSPKDHWEWTATHWRGIISPDLTIYVRDGVAADTGKQSVEIMDDGNLFVVKRTKADSKDALEIEPSTLRRLGFEAEAMIDHILGRPSTRFRKYQVFAVVLFWSFYLRKAPKNGPPPINQISKWLSRRFSLHQAVVIFCVMLYVTRNFARVVGLESPEPLASLYDRSFFRATWVTTALDAGFWTAMHLRPAWLRRTCEIVFTIYYLVCAEQADEMVRRVRGALNVQHLRVSWNKPNSPVLSFFTKLMRPKFTKYEPRKIQLHRPKESDYHEPVDAWLYFDGDDSELRRQDKIVLDIPGGGFVAMDPRCHDDKLLAWAGKLGIPVLALDYKKAPEHPYPYALNECHDVYYQLLATRGRCIGLSGETIPRVIVAGDSAGGNLAIAMTLMILDAQSPCKNWRHGDKLNMLPPPDAVVGIYPALEMNIGNWISDEQLSLLKAPERRKQNKSILDRKTEDYRKLTPNTPYASDNEEDDNANGHIPKRKMLARSDSFHPRLKTRLAMTSMISYFNDRIISPEMLRSMILLYIGEHCRPDFSTEFLLSPVRAPEELLTRFPRMFLLCGERDPLVDDTAIFAGRVRQAKLFEFRRRQELGLEPEDARFDDRQHVEVHYVPGVSHGFLQFVSVFPKAWQYIHLCSRWMRKIFAELDAEEPLSSAATPAADGDAGKDYFTHRRTHSRRVSASNSDAEKPLELHVPGKLRMTKIDNTNPRRQSGSGAAANSSASGSRRRARVRSGRMSPADTRTIIHRLASHEDLLARRMNNMTAGLVGDPKPEPDDG</sequence>
<dbReference type="GO" id="GO:0003690">
    <property type="term" value="F:double-stranded DNA binding"/>
    <property type="evidence" value="ECO:0007669"/>
    <property type="project" value="UniProtKB-ARBA"/>
</dbReference>
<evidence type="ECO:0000256" key="5">
    <source>
        <dbReference type="PROSITE-ProRule" id="PRU10038"/>
    </source>
</evidence>
<evidence type="ECO:0000256" key="6">
    <source>
        <dbReference type="SAM" id="MobiDB-lite"/>
    </source>
</evidence>
<accession>A0A139HYJ7</accession>